<feature type="region of interest" description="Disordered" evidence="1">
    <location>
        <begin position="58"/>
        <end position="80"/>
    </location>
</feature>
<feature type="compositionally biased region" description="Basic and acidic residues" evidence="1">
    <location>
        <begin position="25"/>
        <end position="34"/>
    </location>
</feature>
<name>A0A9P5MRZ7_9AGAM</name>
<feature type="compositionally biased region" description="Low complexity" evidence="1">
    <location>
        <begin position="182"/>
        <end position="194"/>
    </location>
</feature>
<feature type="compositionally biased region" description="Polar residues" evidence="1">
    <location>
        <begin position="1"/>
        <end position="10"/>
    </location>
</feature>
<organism evidence="2 3">
    <name type="scientific">Russula ochroleuca</name>
    <dbReference type="NCBI Taxonomy" id="152965"/>
    <lineage>
        <taxon>Eukaryota</taxon>
        <taxon>Fungi</taxon>
        <taxon>Dikarya</taxon>
        <taxon>Basidiomycota</taxon>
        <taxon>Agaricomycotina</taxon>
        <taxon>Agaricomycetes</taxon>
        <taxon>Russulales</taxon>
        <taxon>Russulaceae</taxon>
        <taxon>Russula</taxon>
    </lineage>
</organism>
<dbReference type="OrthoDB" id="2534759at2759"/>
<feature type="region of interest" description="Disordered" evidence="1">
    <location>
        <begin position="1"/>
        <end position="35"/>
    </location>
</feature>
<proteinExistence type="predicted"/>
<accession>A0A9P5MRZ7</accession>
<evidence type="ECO:0000256" key="1">
    <source>
        <dbReference type="SAM" id="MobiDB-lite"/>
    </source>
</evidence>
<evidence type="ECO:0000313" key="3">
    <source>
        <dbReference type="Proteomes" id="UP000759537"/>
    </source>
</evidence>
<protein>
    <submittedName>
        <fullName evidence="2">Uncharacterized protein</fullName>
    </submittedName>
</protein>
<gene>
    <name evidence="2" type="ORF">DFH94DRAFT_695057</name>
</gene>
<comment type="caution">
    <text evidence="2">The sequence shown here is derived from an EMBL/GenBank/DDBJ whole genome shotgun (WGS) entry which is preliminary data.</text>
</comment>
<dbReference type="Proteomes" id="UP000759537">
    <property type="component" value="Unassembled WGS sequence"/>
</dbReference>
<dbReference type="EMBL" id="WHVB01000015">
    <property type="protein sequence ID" value="KAF8476398.1"/>
    <property type="molecule type" value="Genomic_DNA"/>
</dbReference>
<reference evidence="2" key="2">
    <citation type="journal article" date="2020" name="Nat. Commun.">
        <title>Large-scale genome sequencing of mycorrhizal fungi provides insights into the early evolution of symbiotic traits.</title>
        <authorList>
            <person name="Miyauchi S."/>
            <person name="Kiss E."/>
            <person name="Kuo A."/>
            <person name="Drula E."/>
            <person name="Kohler A."/>
            <person name="Sanchez-Garcia M."/>
            <person name="Morin E."/>
            <person name="Andreopoulos B."/>
            <person name="Barry K.W."/>
            <person name="Bonito G."/>
            <person name="Buee M."/>
            <person name="Carver A."/>
            <person name="Chen C."/>
            <person name="Cichocki N."/>
            <person name="Clum A."/>
            <person name="Culley D."/>
            <person name="Crous P.W."/>
            <person name="Fauchery L."/>
            <person name="Girlanda M."/>
            <person name="Hayes R.D."/>
            <person name="Keri Z."/>
            <person name="LaButti K."/>
            <person name="Lipzen A."/>
            <person name="Lombard V."/>
            <person name="Magnuson J."/>
            <person name="Maillard F."/>
            <person name="Murat C."/>
            <person name="Nolan M."/>
            <person name="Ohm R.A."/>
            <person name="Pangilinan J."/>
            <person name="Pereira M.F."/>
            <person name="Perotto S."/>
            <person name="Peter M."/>
            <person name="Pfister S."/>
            <person name="Riley R."/>
            <person name="Sitrit Y."/>
            <person name="Stielow J.B."/>
            <person name="Szollosi G."/>
            <person name="Zifcakova L."/>
            <person name="Stursova M."/>
            <person name="Spatafora J.W."/>
            <person name="Tedersoo L."/>
            <person name="Vaario L.M."/>
            <person name="Yamada A."/>
            <person name="Yan M."/>
            <person name="Wang P."/>
            <person name="Xu J."/>
            <person name="Bruns T."/>
            <person name="Baldrian P."/>
            <person name="Vilgalys R."/>
            <person name="Dunand C."/>
            <person name="Henrissat B."/>
            <person name="Grigoriev I.V."/>
            <person name="Hibbett D."/>
            <person name="Nagy L.G."/>
            <person name="Martin F.M."/>
        </authorList>
    </citation>
    <scope>NUCLEOTIDE SEQUENCE</scope>
    <source>
        <strain evidence="2">Prilba</strain>
    </source>
</reference>
<reference evidence="2" key="1">
    <citation type="submission" date="2019-10" db="EMBL/GenBank/DDBJ databases">
        <authorList>
            <consortium name="DOE Joint Genome Institute"/>
            <person name="Kuo A."/>
            <person name="Miyauchi S."/>
            <person name="Kiss E."/>
            <person name="Drula E."/>
            <person name="Kohler A."/>
            <person name="Sanchez-Garcia M."/>
            <person name="Andreopoulos B."/>
            <person name="Barry K.W."/>
            <person name="Bonito G."/>
            <person name="Buee M."/>
            <person name="Carver A."/>
            <person name="Chen C."/>
            <person name="Cichocki N."/>
            <person name="Clum A."/>
            <person name="Culley D."/>
            <person name="Crous P.W."/>
            <person name="Fauchery L."/>
            <person name="Girlanda M."/>
            <person name="Hayes R."/>
            <person name="Keri Z."/>
            <person name="LaButti K."/>
            <person name="Lipzen A."/>
            <person name="Lombard V."/>
            <person name="Magnuson J."/>
            <person name="Maillard F."/>
            <person name="Morin E."/>
            <person name="Murat C."/>
            <person name="Nolan M."/>
            <person name="Ohm R."/>
            <person name="Pangilinan J."/>
            <person name="Pereira M."/>
            <person name="Perotto S."/>
            <person name="Peter M."/>
            <person name="Riley R."/>
            <person name="Sitrit Y."/>
            <person name="Stielow B."/>
            <person name="Szollosi G."/>
            <person name="Zifcakova L."/>
            <person name="Stursova M."/>
            <person name="Spatafora J.W."/>
            <person name="Tedersoo L."/>
            <person name="Vaario L.-M."/>
            <person name="Yamada A."/>
            <person name="Yan M."/>
            <person name="Wang P."/>
            <person name="Xu J."/>
            <person name="Bruns T."/>
            <person name="Baldrian P."/>
            <person name="Vilgalys R."/>
            <person name="Henrissat B."/>
            <person name="Grigoriev I.V."/>
            <person name="Hibbett D."/>
            <person name="Nagy L.G."/>
            <person name="Martin F.M."/>
        </authorList>
    </citation>
    <scope>NUCLEOTIDE SEQUENCE</scope>
    <source>
        <strain evidence="2">Prilba</strain>
    </source>
</reference>
<keyword evidence="3" id="KW-1185">Reference proteome</keyword>
<feature type="region of interest" description="Disordered" evidence="1">
    <location>
        <begin position="155"/>
        <end position="194"/>
    </location>
</feature>
<dbReference type="AlphaFoldDB" id="A0A9P5MRZ7"/>
<evidence type="ECO:0000313" key="2">
    <source>
        <dbReference type="EMBL" id="KAF8476398.1"/>
    </source>
</evidence>
<sequence length="194" mass="20846">MDDGAQTPTQRARVPGGDFDVLRTQGDDARDSFRPKLPVLPARRTWLQQITALESFRPASFSTSEPEKGLGRVSSSGAGRTDPLARIRRAALDVLIVPARTQGEARVFRFALEDAPPSSAVDRSQAAKAGRLRADDLRLWGTAMRHRYMQHIISPATPDVPTLKPNQTAAEPAPAPAPSPSTPAAKSSGTADLF</sequence>